<feature type="domain" description="Methyltransferase type 11" evidence="1">
    <location>
        <begin position="39"/>
        <end position="130"/>
    </location>
</feature>
<dbReference type="Pfam" id="PF08241">
    <property type="entry name" value="Methyltransf_11"/>
    <property type="match status" value="1"/>
</dbReference>
<keyword evidence="2" id="KW-0808">Transferase</keyword>
<dbReference type="EMBL" id="JAWLUP010000009">
    <property type="protein sequence ID" value="MDV7264321.1"/>
    <property type="molecule type" value="Genomic_DNA"/>
</dbReference>
<dbReference type="RefSeq" id="WP_317745851.1">
    <property type="nucleotide sequence ID" value="NZ_JAWLUP010000009.1"/>
</dbReference>
<dbReference type="InterPro" id="IPR029063">
    <property type="entry name" value="SAM-dependent_MTases_sf"/>
</dbReference>
<reference evidence="2" key="1">
    <citation type="submission" date="2023-10" db="EMBL/GenBank/DDBJ databases">
        <title>Development of a sustainable strategy for remediation of hydrocarbon-contaminated territories based on the waste exchange concept.</title>
        <authorList>
            <person name="Krivoruchko A."/>
        </authorList>
    </citation>
    <scope>NUCLEOTIDE SEQUENCE</scope>
    <source>
        <strain evidence="2">IEGM 68</strain>
    </source>
</reference>
<dbReference type="EC" id="2.1.-.-" evidence="2"/>
<keyword evidence="2" id="KW-0489">Methyltransferase</keyword>
<evidence type="ECO:0000313" key="2">
    <source>
        <dbReference type="EMBL" id="MDV7264321.1"/>
    </source>
</evidence>
<gene>
    <name evidence="2" type="ORF">R4315_07170</name>
</gene>
<dbReference type="Proteomes" id="UP001185863">
    <property type="component" value="Unassembled WGS sequence"/>
</dbReference>
<proteinExistence type="predicted"/>
<comment type="caution">
    <text evidence="2">The sequence shown here is derived from an EMBL/GenBank/DDBJ whole genome shotgun (WGS) entry which is preliminary data.</text>
</comment>
<dbReference type="InterPro" id="IPR013216">
    <property type="entry name" value="Methyltransf_11"/>
</dbReference>
<dbReference type="SUPFAM" id="SSF53335">
    <property type="entry name" value="S-adenosyl-L-methionine-dependent methyltransferases"/>
    <property type="match status" value="1"/>
</dbReference>
<dbReference type="GO" id="GO:0008757">
    <property type="term" value="F:S-adenosylmethionine-dependent methyltransferase activity"/>
    <property type="evidence" value="ECO:0007669"/>
    <property type="project" value="InterPro"/>
</dbReference>
<sequence length="261" mass="27886">MQFAAPAEHYDRFMGRYAPSLAAVFADAAGVTSDQRVCDVGCGPGGLTRELVARVGATNVAAIDPAPQFTAACRERNPGVDVREGVAEQLPWANAEFDITLSSLVLGFMSDAEQGVREMARVTRPGGTVAACMWDTATGGMTMLRVFWTAVCQFDAGVEGESQMAGTAEGDIAERFRRADLTNVVGGQLTARADYVDFDDFWQPFTFAVGPAGQYLQSLSGERRASVREACRAALPPGPFSLDARAWYARATVPIEAVSPE</sequence>
<evidence type="ECO:0000313" key="3">
    <source>
        <dbReference type="Proteomes" id="UP001185863"/>
    </source>
</evidence>
<evidence type="ECO:0000259" key="1">
    <source>
        <dbReference type="Pfam" id="PF08241"/>
    </source>
</evidence>
<name>A0AAE5A5A5_9NOCA</name>
<dbReference type="PANTHER" id="PTHR43591:SF24">
    <property type="entry name" value="2-METHOXY-6-POLYPRENYL-1,4-BENZOQUINOL METHYLASE, MITOCHONDRIAL"/>
    <property type="match status" value="1"/>
</dbReference>
<organism evidence="2 3">
    <name type="scientific">Rhodococcus oxybenzonivorans</name>
    <dbReference type="NCBI Taxonomy" id="1990687"/>
    <lineage>
        <taxon>Bacteria</taxon>
        <taxon>Bacillati</taxon>
        <taxon>Actinomycetota</taxon>
        <taxon>Actinomycetes</taxon>
        <taxon>Mycobacteriales</taxon>
        <taxon>Nocardiaceae</taxon>
        <taxon>Rhodococcus</taxon>
    </lineage>
</organism>
<dbReference type="CDD" id="cd02440">
    <property type="entry name" value="AdoMet_MTases"/>
    <property type="match status" value="1"/>
</dbReference>
<dbReference type="AlphaFoldDB" id="A0AAE5A5A5"/>
<dbReference type="PANTHER" id="PTHR43591">
    <property type="entry name" value="METHYLTRANSFERASE"/>
    <property type="match status" value="1"/>
</dbReference>
<dbReference type="GO" id="GO:0032259">
    <property type="term" value="P:methylation"/>
    <property type="evidence" value="ECO:0007669"/>
    <property type="project" value="UniProtKB-KW"/>
</dbReference>
<accession>A0AAE5A5A5</accession>
<protein>
    <submittedName>
        <fullName evidence="2">Class I SAM-dependent methyltransferase</fullName>
        <ecNumber evidence="2">2.1.-.-</ecNumber>
    </submittedName>
</protein>
<dbReference type="Gene3D" id="3.40.50.150">
    <property type="entry name" value="Vaccinia Virus protein VP39"/>
    <property type="match status" value="1"/>
</dbReference>